<feature type="domain" description="HTH araC/xylS-type" evidence="4">
    <location>
        <begin position="177"/>
        <end position="275"/>
    </location>
</feature>
<sequence length="284" mass="33339">MLRIKKHQIELLDVICLGNTNMDEMQLTPIRPSYVTVCICRQGAAVFNINFKHYTVGKSDIMVLYDDTFAMLKAKSRNFQIEYLLIEKKFATEIAYSLPNQLFSFFNEYPIITIPAGKKTVLESWRNILFEIVSSRGEYWQLQLKNHLQNLFLEISNGAQNKLNKPMERSRQEQLCWRFWDLITTHCKQHKEVKFYANELAITPFYLSKISQAFFNDPPKALIDRQVTLEIKALLEVGELSIKQIASELNFEDTSYLCRYFKRHTGMTLTRFKNALHKKDKVAE</sequence>
<keyword evidence="2" id="KW-0238">DNA-binding</keyword>
<name>A0AA42JXX3_9GAMM</name>
<reference evidence="6" key="2">
    <citation type="submission" date="2023-07" db="EMBL/GenBank/DDBJ databases">
        <authorList>
            <person name="Yang W."/>
            <person name="Chen J."/>
            <person name="Ji P."/>
            <person name="Hu F."/>
        </authorList>
    </citation>
    <scope>NUCLEOTIDE SEQUENCE</scope>
    <source>
        <strain evidence="6">CRE-138-0111</strain>
    </source>
</reference>
<protein>
    <submittedName>
        <fullName evidence="5">Helix-turn-helix domain-containing protein</fullName>
    </submittedName>
</protein>
<dbReference type="GO" id="GO:0043565">
    <property type="term" value="F:sequence-specific DNA binding"/>
    <property type="evidence" value="ECO:0007669"/>
    <property type="project" value="InterPro"/>
</dbReference>
<comment type="caution">
    <text evidence="5">The sequence shown here is derived from an EMBL/GenBank/DDBJ whole genome shotgun (WGS) entry which is preliminary data.</text>
</comment>
<dbReference type="SUPFAM" id="SSF46689">
    <property type="entry name" value="Homeodomain-like"/>
    <property type="match status" value="1"/>
</dbReference>
<organism evidence="5 7">
    <name type="scientific">Providencia huashanensis</name>
    <dbReference type="NCBI Taxonomy" id="3037798"/>
    <lineage>
        <taxon>Bacteria</taxon>
        <taxon>Pseudomonadati</taxon>
        <taxon>Pseudomonadota</taxon>
        <taxon>Gammaproteobacteria</taxon>
        <taxon>Enterobacterales</taxon>
        <taxon>Morganellaceae</taxon>
        <taxon>Providencia</taxon>
    </lineage>
</organism>
<evidence type="ECO:0000256" key="3">
    <source>
        <dbReference type="ARBA" id="ARBA00023163"/>
    </source>
</evidence>
<evidence type="ECO:0000256" key="2">
    <source>
        <dbReference type="ARBA" id="ARBA00023125"/>
    </source>
</evidence>
<proteinExistence type="predicted"/>
<reference evidence="6" key="3">
    <citation type="journal article" date="2024" name="Int. J. Antimicrob. Agents">
        <title>Identification of a novel Providencia species showing multi-drug-resistant in three patients with hospital-acquired infection.</title>
        <authorList>
            <person name="Yang W."/>
            <person name="Chen J."/>
            <person name="Yang F."/>
            <person name="Ji P."/>
            <person name="Shen S."/>
            <person name="Yin D."/>
            <person name="Hu F."/>
        </authorList>
    </citation>
    <scope>NUCLEOTIDE SEQUENCE</scope>
    <source>
        <strain evidence="6">CRE-138-0111</strain>
    </source>
</reference>
<keyword evidence="1" id="KW-0805">Transcription regulation</keyword>
<keyword evidence="3" id="KW-0804">Transcription</keyword>
<dbReference type="GO" id="GO:0003700">
    <property type="term" value="F:DNA-binding transcription factor activity"/>
    <property type="evidence" value="ECO:0007669"/>
    <property type="project" value="InterPro"/>
</dbReference>
<dbReference type="PANTHER" id="PTHR43280:SF32">
    <property type="entry name" value="TRANSCRIPTIONAL REGULATORY PROTEIN"/>
    <property type="match status" value="1"/>
</dbReference>
<dbReference type="PANTHER" id="PTHR43280">
    <property type="entry name" value="ARAC-FAMILY TRANSCRIPTIONAL REGULATOR"/>
    <property type="match status" value="1"/>
</dbReference>
<evidence type="ECO:0000313" key="7">
    <source>
        <dbReference type="Proteomes" id="UP001156701"/>
    </source>
</evidence>
<dbReference type="AlphaFoldDB" id="A0AA42JXX3"/>
<dbReference type="InterPro" id="IPR009057">
    <property type="entry name" value="Homeodomain-like_sf"/>
</dbReference>
<dbReference type="Gene3D" id="1.10.10.60">
    <property type="entry name" value="Homeodomain-like"/>
    <property type="match status" value="1"/>
</dbReference>
<evidence type="ECO:0000256" key="1">
    <source>
        <dbReference type="ARBA" id="ARBA00023015"/>
    </source>
</evidence>
<reference evidence="5" key="1">
    <citation type="submission" date="2023-03" db="EMBL/GenBank/DDBJ databases">
        <title>a new species belonging to Providencia genus.</title>
        <authorList>
            <person name="Yang W."/>
            <person name="Hu F."/>
            <person name="Shen S."/>
            <person name="Ding L."/>
            <person name="Yin D."/>
        </authorList>
    </citation>
    <scope>NUCLEOTIDE SEQUENCE</scope>
    <source>
        <strain evidence="5">CRE-3FA-0001</strain>
    </source>
</reference>
<dbReference type="EMBL" id="JAUQTG010000001">
    <property type="protein sequence ID" value="MDO7855289.1"/>
    <property type="molecule type" value="Genomic_DNA"/>
</dbReference>
<dbReference type="PROSITE" id="PS01124">
    <property type="entry name" value="HTH_ARAC_FAMILY_2"/>
    <property type="match status" value="1"/>
</dbReference>
<gene>
    <name evidence="5" type="ORF">P7V44_01115</name>
    <name evidence="6" type="ORF">Q5E86_02640</name>
</gene>
<evidence type="ECO:0000313" key="5">
    <source>
        <dbReference type="EMBL" id="MDG4694834.1"/>
    </source>
</evidence>
<dbReference type="Proteomes" id="UP001156701">
    <property type="component" value="Unassembled WGS sequence"/>
</dbReference>
<dbReference type="EMBL" id="JARRYG010000001">
    <property type="protein sequence ID" value="MDG4694834.1"/>
    <property type="molecule type" value="Genomic_DNA"/>
</dbReference>
<evidence type="ECO:0000313" key="8">
    <source>
        <dbReference type="Proteomes" id="UP001176478"/>
    </source>
</evidence>
<dbReference type="SMART" id="SM00342">
    <property type="entry name" value="HTH_ARAC"/>
    <property type="match status" value="1"/>
</dbReference>
<dbReference type="Pfam" id="PF12833">
    <property type="entry name" value="HTH_18"/>
    <property type="match status" value="1"/>
</dbReference>
<dbReference type="InterPro" id="IPR018060">
    <property type="entry name" value="HTH_AraC"/>
</dbReference>
<dbReference type="RefSeq" id="WP_210814279.1">
    <property type="nucleotide sequence ID" value="NZ_JARRYG010000001.1"/>
</dbReference>
<accession>A0AA42JXX3</accession>
<evidence type="ECO:0000313" key="6">
    <source>
        <dbReference type="EMBL" id="MDO7855289.1"/>
    </source>
</evidence>
<keyword evidence="8" id="KW-1185">Reference proteome</keyword>
<evidence type="ECO:0000259" key="4">
    <source>
        <dbReference type="PROSITE" id="PS01124"/>
    </source>
</evidence>
<dbReference type="Proteomes" id="UP001176478">
    <property type="component" value="Unassembled WGS sequence"/>
</dbReference>